<evidence type="ECO:0000313" key="1">
    <source>
        <dbReference type="EMBL" id="KAJ7519043.1"/>
    </source>
</evidence>
<name>A0ACC2AN76_DIPCM</name>
<reference evidence="2" key="1">
    <citation type="journal article" date="2024" name="Proc. Natl. Acad. Sci. U.S.A.">
        <title>Extraordinary preservation of gene collinearity over three hundred million years revealed in homosporous lycophytes.</title>
        <authorList>
            <person name="Li C."/>
            <person name="Wickell D."/>
            <person name="Kuo L.Y."/>
            <person name="Chen X."/>
            <person name="Nie B."/>
            <person name="Liao X."/>
            <person name="Peng D."/>
            <person name="Ji J."/>
            <person name="Jenkins J."/>
            <person name="Williams M."/>
            <person name="Shu S."/>
            <person name="Plott C."/>
            <person name="Barry K."/>
            <person name="Rajasekar S."/>
            <person name="Grimwood J."/>
            <person name="Han X."/>
            <person name="Sun S."/>
            <person name="Hou Z."/>
            <person name="He W."/>
            <person name="Dai G."/>
            <person name="Sun C."/>
            <person name="Schmutz J."/>
            <person name="Leebens-Mack J.H."/>
            <person name="Li F.W."/>
            <person name="Wang L."/>
        </authorList>
    </citation>
    <scope>NUCLEOTIDE SEQUENCE [LARGE SCALE GENOMIC DNA]</scope>
    <source>
        <strain evidence="2">cv. PW_Plant_1</strain>
    </source>
</reference>
<comment type="caution">
    <text evidence="1">The sequence shown here is derived from an EMBL/GenBank/DDBJ whole genome shotgun (WGS) entry which is preliminary data.</text>
</comment>
<dbReference type="Proteomes" id="UP001162992">
    <property type="component" value="Chromosome 20"/>
</dbReference>
<protein>
    <submittedName>
        <fullName evidence="1">Uncharacterized protein</fullName>
    </submittedName>
</protein>
<gene>
    <name evidence="1" type="ORF">O6H91_20G020600</name>
</gene>
<evidence type="ECO:0000313" key="2">
    <source>
        <dbReference type="Proteomes" id="UP001162992"/>
    </source>
</evidence>
<organism evidence="1 2">
    <name type="scientific">Diphasiastrum complanatum</name>
    <name type="common">Issler's clubmoss</name>
    <name type="synonym">Lycopodium complanatum</name>
    <dbReference type="NCBI Taxonomy" id="34168"/>
    <lineage>
        <taxon>Eukaryota</taxon>
        <taxon>Viridiplantae</taxon>
        <taxon>Streptophyta</taxon>
        <taxon>Embryophyta</taxon>
        <taxon>Tracheophyta</taxon>
        <taxon>Lycopodiopsida</taxon>
        <taxon>Lycopodiales</taxon>
        <taxon>Lycopodiaceae</taxon>
        <taxon>Lycopodioideae</taxon>
        <taxon>Diphasiastrum</taxon>
    </lineage>
</organism>
<accession>A0ACC2AN76</accession>
<proteinExistence type="predicted"/>
<dbReference type="EMBL" id="CM055111">
    <property type="protein sequence ID" value="KAJ7519043.1"/>
    <property type="molecule type" value="Genomic_DNA"/>
</dbReference>
<keyword evidence="2" id="KW-1185">Reference proteome</keyword>
<sequence>MTDRYFENTLPDYSPEEEGKDSTVECKSPLAFDRTVGRPSRQCVISTAEFLEAALRLKDEIVRATWSPIARVSDPTTYTGLLGTAFLCFKTYQVTGGNNELVLCTDIINSCAAAAEKMEKYVTFLCGQPGIYALGAAVAKCRGDQQRLQYYLDRFLEVGNRRALSVGPEEGGLGMPYELLYGRAGFVWSALFVNKYVGAETIPWSKLEPVIRAVLAAGRAGASHTSCPLMYQWHGTRYWGAAHGLAGIMHVLLYFHLGEEDAVDVKGTLRYMIKNRLPSGNYPSSEGNPRDRLVHWCHGAPGVCLALCKAAEVFPLEDDFQQAAIEAAEVVWKRGLLRRVGICHGVSGNAYPFLALYRLLGAKKYLHRAREFAGFLHDNGRKLIAQGKMHGGDHPYSLFEGLAGTAHLWLDMVDPQNSRFPGFEL</sequence>